<accession>A0A8D5AG07</accession>
<organism evidence="1 2">
    <name type="scientific">Methylogaea oryzae</name>
    <dbReference type="NCBI Taxonomy" id="1295382"/>
    <lineage>
        <taxon>Bacteria</taxon>
        <taxon>Pseudomonadati</taxon>
        <taxon>Pseudomonadota</taxon>
        <taxon>Gammaproteobacteria</taxon>
        <taxon>Methylococcales</taxon>
        <taxon>Methylococcaceae</taxon>
        <taxon>Methylogaea</taxon>
    </lineage>
</organism>
<dbReference type="AlphaFoldDB" id="A0A8D5AG07"/>
<name>A0A8D5AG07_9GAMM</name>
<dbReference type="RefSeq" id="WP_054773767.1">
    <property type="nucleotide sequence ID" value="NZ_AP019782.1"/>
</dbReference>
<sequence>MSDSVLPVRFSNEELSRIINEALLYQCACPAQVAELAAKLRQLHAYQQSCREQNPQLQDAHERIAAAVEEAHVIMETCLEDVLAIEQWDRNTLIMPQALRQRRDELIDNQP</sequence>
<keyword evidence="2" id="KW-1185">Reference proteome</keyword>
<proteinExistence type="predicted"/>
<dbReference type="KEGG" id="moz:MoryE10_04740"/>
<gene>
    <name evidence="1" type="ORF">MoryE10_04740</name>
</gene>
<dbReference type="Proteomes" id="UP000824988">
    <property type="component" value="Chromosome"/>
</dbReference>
<reference evidence="1" key="1">
    <citation type="submission" date="2019-06" db="EMBL/GenBank/DDBJ databases">
        <title>Complete genome sequence of Methylogaea oryzae strain JCM16910.</title>
        <authorList>
            <person name="Asakawa S."/>
        </authorList>
    </citation>
    <scope>NUCLEOTIDE SEQUENCE</scope>
    <source>
        <strain evidence="1">E10</strain>
    </source>
</reference>
<evidence type="ECO:0000313" key="2">
    <source>
        <dbReference type="Proteomes" id="UP000824988"/>
    </source>
</evidence>
<protein>
    <submittedName>
        <fullName evidence="1">Uncharacterized protein</fullName>
    </submittedName>
</protein>
<dbReference type="EMBL" id="AP019782">
    <property type="protein sequence ID" value="BBL69868.1"/>
    <property type="molecule type" value="Genomic_DNA"/>
</dbReference>
<evidence type="ECO:0000313" key="1">
    <source>
        <dbReference type="EMBL" id="BBL69868.1"/>
    </source>
</evidence>